<name>A0A212JSF5_9FIRM</name>
<organism evidence="1">
    <name type="scientific">uncultured Eubacteriales bacterium</name>
    <dbReference type="NCBI Taxonomy" id="172733"/>
    <lineage>
        <taxon>Bacteria</taxon>
        <taxon>Bacillati</taxon>
        <taxon>Bacillota</taxon>
        <taxon>Clostridia</taxon>
        <taxon>Eubacteriales</taxon>
        <taxon>environmental samples</taxon>
    </lineage>
</organism>
<dbReference type="AlphaFoldDB" id="A0A212JSF5"/>
<accession>A0A212JSF5</accession>
<sequence length="591" mass="65553">MAKMAAGNDTKVFQITKWLGLNESPDGDTGLKMGEAAEMRNFRVTRENHLQIRPGYAPVCTLAAGQPVRGLWCGYVAGARHLLAACGGHIWDIGTDWTVTDLGEVNGTEVFFFGFSKKVYMLTGQEYYCWDGSTPEIQVVEGYIPLVVVSAEPSGKGTEREHQNLLNGKKRERFSPDGTATAFYLIEGNIDEVISVEGTSITYTVDLVAGIVTFQTAPPKLTDSITITWRKGNGTRSEVTGKKFAELYNGSSDSRVFLYGDGSNQTIYSGIDNLGVPTAEYFPALYSMAVDSANTPITAMIRHYDRLLVFKTDSAHSAQYGTITMSDGRVEPAFYTSPLNREIGCGAPGQVKLVENDARTVFGRGVYRWTLTVGASRDERNAQRISERVEATLGEFDLAQTVAFDDEERQEYYLVCGGRAVVHNYASNVWYYYDHFPALCMEKMDGEVYFGTADGRIMHLSAQYRNDNLAPIDAYWASGAMAFGEDWRRKYSSTMWVSIKPESQAQVTVTAQSNLKSNYARKIVSSGLSSFGNVSFAHWSFGTNRKPQVIRVRLKVKKFTYYTLIFESKSTSATATVLGVDMQVRYTGNVK</sequence>
<dbReference type="EMBL" id="FLUN01000001">
    <property type="protein sequence ID" value="SBW02380.1"/>
    <property type="molecule type" value="Genomic_DNA"/>
</dbReference>
<gene>
    <name evidence="1" type="ORF">KL86CLO1_11637</name>
</gene>
<proteinExistence type="predicted"/>
<reference evidence="1" key="1">
    <citation type="submission" date="2016-04" db="EMBL/GenBank/DDBJ databases">
        <authorList>
            <person name="Evans L.H."/>
            <person name="Alamgir A."/>
            <person name="Owens N."/>
            <person name="Weber N.D."/>
            <person name="Virtaneva K."/>
            <person name="Barbian K."/>
            <person name="Babar A."/>
            <person name="Rosenke K."/>
        </authorList>
    </citation>
    <scope>NUCLEOTIDE SEQUENCE</scope>
    <source>
        <strain evidence="1">86</strain>
    </source>
</reference>
<protein>
    <submittedName>
        <fullName evidence="1">Uncharacterized protein</fullName>
    </submittedName>
</protein>
<evidence type="ECO:0000313" key="1">
    <source>
        <dbReference type="EMBL" id="SBW02380.1"/>
    </source>
</evidence>